<organism evidence="1 2">
    <name type="scientific">Paraburkholderia humisilvae</name>
    <dbReference type="NCBI Taxonomy" id="627669"/>
    <lineage>
        <taxon>Bacteria</taxon>
        <taxon>Pseudomonadati</taxon>
        <taxon>Pseudomonadota</taxon>
        <taxon>Betaproteobacteria</taxon>
        <taxon>Burkholderiales</taxon>
        <taxon>Burkholderiaceae</taxon>
        <taxon>Paraburkholderia</taxon>
    </lineage>
</organism>
<evidence type="ECO:0000313" key="1">
    <source>
        <dbReference type="EMBL" id="CAB3774438.1"/>
    </source>
</evidence>
<accession>A0A6J5F6E9</accession>
<name>A0A6J5F6E9_9BURK</name>
<proteinExistence type="predicted"/>
<dbReference type="AlphaFoldDB" id="A0A6J5F6E9"/>
<dbReference type="Proteomes" id="UP000494363">
    <property type="component" value="Unassembled WGS sequence"/>
</dbReference>
<dbReference type="EMBL" id="CADIKH010000117">
    <property type="protein sequence ID" value="CAB3774438.1"/>
    <property type="molecule type" value="Genomic_DNA"/>
</dbReference>
<keyword evidence="2" id="KW-1185">Reference proteome</keyword>
<gene>
    <name evidence="1" type="ORF">LMG29542_07815</name>
</gene>
<evidence type="ECO:0000313" key="2">
    <source>
        <dbReference type="Proteomes" id="UP000494363"/>
    </source>
</evidence>
<protein>
    <submittedName>
        <fullName evidence="1">Uncharacterized protein</fullName>
    </submittedName>
</protein>
<sequence>MGYPMLTTCKIRDALLMHFDCGFGRREITGAGEFAAATNYLSITRAEESLHVGHSDLGTAVT</sequence>
<reference evidence="1 2" key="1">
    <citation type="submission" date="2020-04" db="EMBL/GenBank/DDBJ databases">
        <authorList>
            <person name="De Canck E."/>
        </authorList>
    </citation>
    <scope>NUCLEOTIDE SEQUENCE [LARGE SCALE GENOMIC DNA]</scope>
    <source>
        <strain evidence="1 2">LMG 29542</strain>
    </source>
</reference>